<keyword evidence="3" id="KW-1185">Reference proteome</keyword>
<dbReference type="Ensembl" id="ENSABRT00000005731.1">
    <property type="protein sequence ID" value="ENSABRP00000003990.1"/>
    <property type="gene ID" value="ENSABRG00000003752.1"/>
</dbReference>
<feature type="transmembrane region" description="Helical" evidence="1">
    <location>
        <begin position="29"/>
        <end position="52"/>
    </location>
</feature>
<reference evidence="2" key="1">
    <citation type="submission" date="2025-08" db="UniProtKB">
        <authorList>
            <consortium name="Ensembl"/>
        </authorList>
    </citation>
    <scope>IDENTIFICATION</scope>
</reference>
<accession>A0A8B9BGQ8</accession>
<evidence type="ECO:0000313" key="3">
    <source>
        <dbReference type="Proteomes" id="UP000694426"/>
    </source>
</evidence>
<organism evidence="2 3">
    <name type="scientific">Anser brachyrhynchus</name>
    <name type="common">Pink-footed goose</name>
    <dbReference type="NCBI Taxonomy" id="132585"/>
    <lineage>
        <taxon>Eukaryota</taxon>
        <taxon>Metazoa</taxon>
        <taxon>Chordata</taxon>
        <taxon>Craniata</taxon>
        <taxon>Vertebrata</taxon>
        <taxon>Euteleostomi</taxon>
        <taxon>Archelosauria</taxon>
        <taxon>Archosauria</taxon>
        <taxon>Dinosauria</taxon>
        <taxon>Saurischia</taxon>
        <taxon>Theropoda</taxon>
        <taxon>Coelurosauria</taxon>
        <taxon>Aves</taxon>
        <taxon>Neognathae</taxon>
        <taxon>Galloanserae</taxon>
        <taxon>Anseriformes</taxon>
        <taxon>Anatidae</taxon>
        <taxon>Anserinae</taxon>
        <taxon>Anser</taxon>
    </lineage>
</organism>
<protein>
    <recommendedName>
        <fullName evidence="4">Transmembrane protein</fullName>
    </recommendedName>
</protein>
<evidence type="ECO:0000313" key="2">
    <source>
        <dbReference type="Ensembl" id="ENSABRP00000003990.1"/>
    </source>
</evidence>
<dbReference type="AlphaFoldDB" id="A0A8B9BGQ8"/>
<keyword evidence="1" id="KW-0472">Membrane</keyword>
<keyword evidence="1" id="KW-0812">Transmembrane</keyword>
<dbReference type="GeneTree" id="ENSGT00900000143764"/>
<reference evidence="2" key="2">
    <citation type="submission" date="2025-09" db="UniProtKB">
        <authorList>
            <consortium name="Ensembl"/>
        </authorList>
    </citation>
    <scope>IDENTIFICATION</scope>
</reference>
<sequence length="94" mass="10909">MCVHTHIILPKPNPIFLKLKLRRFCFKRLSLSLSFFSFYLTFYSFPFFIFFSSHFLCFSSLSPVLLPGPSPDVCLLAVLLFKNILSMPLRASVR</sequence>
<evidence type="ECO:0008006" key="4">
    <source>
        <dbReference type="Google" id="ProtNLM"/>
    </source>
</evidence>
<evidence type="ECO:0000256" key="1">
    <source>
        <dbReference type="SAM" id="Phobius"/>
    </source>
</evidence>
<dbReference type="Proteomes" id="UP000694426">
    <property type="component" value="Unplaced"/>
</dbReference>
<proteinExistence type="predicted"/>
<keyword evidence="1" id="KW-1133">Transmembrane helix</keyword>
<name>A0A8B9BGQ8_9AVES</name>